<protein>
    <recommendedName>
        <fullName evidence="3">DUF2199 domain-containing protein</fullName>
    </recommendedName>
</protein>
<comment type="caution">
    <text evidence="1">The sequence shown here is derived from an EMBL/GenBank/DDBJ whole genome shotgun (WGS) entry which is preliminary data.</text>
</comment>
<dbReference type="Proteomes" id="UP001499909">
    <property type="component" value="Unassembled WGS sequence"/>
</dbReference>
<name>A0ABP7MUE7_9BACT</name>
<accession>A0ABP7MUE7</accession>
<evidence type="ECO:0008006" key="3">
    <source>
        <dbReference type="Google" id="ProtNLM"/>
    </source>
</evidence>
<proteinExistence type="predicted"/>
<keyword evidence="2" id="KW-1185">Reference proteome</keyword>
<gene>
    <name evidence="1" type="ORF">GCM10022406_13100</name>
</gene>
<sequence length="131" mass="14646">MPLPYRPLFYFESEAAILLEIKCLDLPGEQAPGRLYHWLWFDKATQALQAQEFVSMQAGEPEQAREFGQGSLRFTAHRATYAPHDGSPAHHLTAAQPTELPMALRQAIREYLDAQEAASKPGHSPGGAPYW</sequence>
<dbReference type="EMBL" id="BAABDH010000021">
    <property type="protein sequence ID" value="GAA3928963.1"/>
    <property type="molecule type" value="Genomic_DNA"/>
</dbReference>
<organism evidence="1 2">
    <name type="scientific">Hymenobacter algoricola</name>
    <dbReference type="NCBI Taxonomy" id="486267"/>
    <lineage>
        <taxon>Bacteria</taxon>
        <taxon>Pseudomonadati</taxon>
        <taxon>Bacteroidota</taxon>
        <taxon>Cytophagia</taxon>
        <taxon>Cytophagales</taxon>
        <taxon>Hymenobacteraceae</taxon>
        <taxon>Hymenobacter</taxon>
    </lineage>
</organism>
<reference evidence="2" key="1">
    <citation type="journal article" date="2019" name="Int. J. Syst. Evol. Microbiol.">
        <title>The Global Catalogue of Microorganisms (GCM) 10K type strain sequencing project: providing services to taxonomists for standard genome sequencing and annotation.</title>
        <authorList>
            <consortium name="The Broad Institute Genomics Platform"/>
            <consortium name="The Broad Institute Genome Sequencing Center for Infectious Disease"/>
            <person name="Wu L."/>
            <person name="Ma J."/>
        </authorList>
    </citation>
    <scope>NUCLEOTIDE SEQUENCE [LARGE SCALE GENOMIC DNA]</scope>
    <source>
        <strain evidence="2">JCM 17214</strain>
    </source>
</reference>
<evidence type="ECO:0000313" key="2">
    <source>
        <dbReference type="Proteomes" id="UP001499909"/>
    </source>
</evidence>
<dbReference type="RefSeq" id="WP_345111758.1">
    <property type="nucleotide sequence ID" value="NZ_BAABDH010000021.1"/>
</dbReference>
<evidence type="ECO:0000313" key="1">
    <source>
        <dbReference type="EMBL" id="GAA3928963.1"/>
    </source>
</evidence>